<evidence type="ECO:0000256" key="2">
    <source>
        <dbReference type="ARBA" id="ARBA00012135"/>
    </source>
</evidence>
<evidence type="ECO:0000256" key="1">
    <source>
        <dbReference type="ARBA" id="ARBA00004948"/>
    </source>
</evidence>
<keyword evidence="4" id="KW-0418">Kinase</keyword>
<accession>A0ABY7VN10</accession>
<evidence type="ECO:0000259" key="3">
    <source>
        <dbReference type="Pfam" id="PF08543"/>
    </source>
</evidence>
<name>A0ABY7VN10_9BACT</name>
<organism evidence="4 5">
    <name type="scientific">Lentisphaera profundi</name>
    <dbReference type="NCBI Taxonomy" id="1658616"/>
    <lineage>
        <taxon>Bacteria</taxon>
        <taxon>Pseudomonadati</taxon>
        <taxon>Lentisphaerota</taxon>
        <taxon>Lentisphaeria</taxon>
        <taxon>Lentisphaerales</taxon>
        <taxon>Lentisphaeraceae</taxon>
        <taxon>Lentisphaera</taxon>
    </lineage>
</organism>
<dbReference type="GO" id="GO:0016301">
    <property type="term" value="F:kinase activity"/>
    <property type="evidence" value="ECO:0007669"/>
    <property type="project" value="UniProtKB-KW"/>
</dbReference>
<dbReference type="Pfam" id="PF08543">
    <property type="entry name" value="Phos_pyr_kin"/>
    <property type="match status" value="1"/>
</dbReference>
<dbReference type="RefSeq" id="WP_274149039.1">
    <property type="nucleotide sequence ID" value="NZ_CP117811.1"/>
</dbReference>
<dbReference type="EC" id="2.7.1.49" evidence="2"/>
<feature type="domain" description="Pyridoxamine kinase/Phosphomethylpyrimidine kinase" evidence="3">
    <location>
        <begin position="15"/>
        <end position="245"/>
    </location>
</feature>
<dbReference type="Proteomes" id="UP001214250">
    <property type="component" value="Chromosome 1"/>
</dbReference>
<dbReference type="PANTHER" id="PTHR20858">
    <property type="entry name" value="PHOSPHOMETHYLPYRIMIDINE KINASE"/>
    <property type="match status" value="1"/>
</dbReference>
<evidence type="ECO:0000313" key="4">
    <source>
        <dbReference type="EMBL" id="WDE95463.1"/>
    </source>
</evidence>
<dbReference type="PANTHER" id="PTHR20858:SF17">
    <property type="entry name" value="HYDROXYMETHYLPYRIMIDINE_PHOSPHOMETHYLPYRIMIDINE KINASE THI20-RELATED"/>
    <property type="match status" value="1"/>
</dbReference>
<dbReference type="InterPro" id="IPR029056">
    <property type="entry name" value="Ribokinase-like"/>
</dbReference>
<evidence type="ECO:0000313" key="5">
    <source>
        <dbReference type="Proteomes" id="UP001214250"/>
    </source>
</evidence>
<proteinExistence type="predicted"/>
<dbReference type="InterPro" id="IPR004399">
    <property type="entry name" value="HMP/HMP-P_kinase_dom"/>
</dbReference>
<sequence>MDMKVNTCLSVAGSDSGGEAGVQADLQVFNHYKCHALSVISANTAQSPLRVQSVNPVSITAFKDQLEVVFSDFSPRCMKTGVLVGGDYIESLLTMKPKDIDLVVDPLMLSTSGTKLLEVTAWSLMKDQLIPEASVVTPNYPELEYLSACDGSLSGMEMLQEYFMKYAVPTYLKGGHNLLAPSTDLFINSQGLWEIKTEALQIRASHGTGCRLSAAICAGLANGLSQLDAAIEAKKYLYRCLSSSRVLDDGRAVMAPLSMEHKEVQVEVVKLL</sequence>
<dbReference type="InterPro" id="IPR013749">
    <property type="entry name" value="PM/HMP-P_kinase-1"/>
</dbReference>
<dbReference type="EMBL" id="CP117811">
    <property type="protein sequence ID" value="WDE95463.1"/>
    <property type="molecule type" value="Genomic_DNA"/>
</dbReference>
<keyword evidence="5" id="KW-1185">Reference proteome</keyword>
<keyword evidence="4" id="KW-0808">Transferase</keyword>
<reference evidence="4 5" key="1">
    <citation type="submission" date="2023-02" db="EMBL/GenBank/DDBJ databases">
        <title>Genome sequence of Lentisphaera profundi SAORIC-696.</title>
        <authorList>
            <person name="Kim e."/>
            <person name="Cho J.-C."/>
            <person name="Choi A."/>
            <person name="Kang I."/>
        </authorList>
    </citation>
    <scope>NUCLEOTIDE SEQUENCE [LARGE SCALE GENOMIC DNA]</scope>
    <source>
        <strain evidence="4 5">SAORIC-696</strain>
    </source>
</reference>
<protein>
    <recommendedName>
        <fullName evidence="2">hydroxymethylpyrimidine kinase</fullName>
        <ecNumber evidence="2">2.7.1.49</ecNumber>
    </recommendedName>
</protein>
<comment type="pathway">
    <text evidence="1">Cofactor biosynthesis; thiamine diphosphate biosynthesis.</text>
</comment>
<dbReference type="SUPFAM" id="SSF53613">
    <property type="entry name" value="Ribokinase-like"/>
    <property type="match status" value="1"/>
</dbReference>
<gene>
    <name evidence="4" type="ORF">PQO03_06995</name>
</gene>
<dbReference type="CDD" id="cd01169">
    <property type="entry name" value="HMPP_kinase"/>
    <property type="match status" value="1"/>
</dbReference>
<dbReference type="Gene3D" id="3.40.1190.20">
    <property type="match status" value="1"/>
</dbReference>